<feature type="signal peptide" evidence="1">
    <location>
        <begin position="1"/>
        <end position="20"/>
    </location>
</feature>
<evidence type="ECO:0000256" key="1">
    <source>
        <dbReference type="SAM" id="SignalP"/>
    </source>
</evidence>
<evidence type="ECO:0000313" key="3">
    <source>
        <dbReference type="Proteomes" id="UP000324767"/>
    </source>
</evidence>
<proteinExistence type="predicted"/>
<dbReference type="OrthoDB" id="5294920at2759"/>
<dbReference type="EMBL" id="VXIT01000007">
    <property type="protein sequence ID" value="KAA6411375.1"/>
    <property type="molecule type" value="Genomic_DNA"/>
</dbReference>
<accession>A0A5M8PQZ5</accession>
<name>A0A5M8PQZ5_9LECA</name>
<evidence type="ECO:0000313" key="2">
    <source>
        <dbReference type="EMBL" id="KAA6411375.1"/>
    </source>
</evidence>
<protein>
    <submittedName>
        <fullName evidence="2">Uncharacterized protein</fullName>
    </submittedName>
</protein>
<organism evidence="2 3">
    <name type="scientific">Lasallia pustulata</name>
    <dbReference type="NCBI Taxonomy" id="136370"/>
    <lineage>
        <taxon>Eukaryota</taxon>
        <taxon>Fungi</taxon>
        <taxon>Dikarya</taxon>
        <taxon>Ascomycota</taxon>
        <taxon>Pezizomycotina</taxon>
        <taxon>Lecanoromycetes</taxon>
        <taxon>OSLEUM clade</taxon>
        <taxon>Umbilicariomycetidae</taxon>
        <taxon>Umbilicariales</taxon>
        <taxon>Umbilicariaceae</taxon>
        <taxon>Lasallia</taxon>
    </lineage>
</organism>
<comment type="caution">
    <text evidence="2">The sequence shown here is derived from an EMBL/GenBank/DDBJ whole genome shotgun (WGS) entry which is preliminary data.</text>
</comment>
<dbReference type="Proteomes" id="UP000324767">
    <property type="component" value="Unassembled WGS sequence"/>
</dbReference>
<feature type="chain" id="PRO_5024429711" evidence="1">
    <location>
        <begin position="21"/>
        <end position="198"/>
    </location>
</feature>
<sequence>MRVFILSIWVVLLHSAAVLGSTVAITGGRTRAIDTRSRPVYANAPNAVAGTTVPGRSFLAKLGPRRSTSTVLVRAPGSQTYIVLQMYDAVTGHAVRDLLGEAMSYIGYNIDYSGDGLIPGIFNWLGDDELRLNVRNTNNHQTTWGVLRAALAALEEYMSHNVYGLASFTINDGAHEVGEGMIGVSMEKYVRDSISTLP</sequence>
<gene>
    <name evidence="2" type="ORF">FRX48_04655</name>
</gene>
<reference evidence="2 3" key="1">
    <citation type="submission" date="2019-09" db="EMBL/GenBank/DDBJ databases">
        <title>The hologenome of the rock-dwelling lichen Lasallia pustulata.</title>
        <authorList>
            <person name="Greshake Tzovaras B."/>
            <person name="Segers F."/>
            <person name="Bicker A."/>
            <person name="Dal Grande F."/>
            <person name="Otte J."/>
            <person name="Hankeln T."/>
            <person name="Schmitt I."/>
            <person name="Ebersberger I."/>
        </authorList>
    </citation>
    <scope>NUCLEOTIDE SEQUENCE [LARGE SCALE GENOMIC DNA]</scope>
    <source>
        <strain evidence="2">A1-1</strain>
    </source>
</reference>
<dbReference type="AlphaFoldDB" id="A0A5M8PQZ5"/>
<keyword evidence="1" id="KW-0732">Signal</keyword>